<comment type="caution">
    <text evidence="5">The sequence shown here is derived from an EMBL/GenBank/DDBJ whole genome shotgun (WGS) entry which is preliminary data.</text>
</comment>
<evidence type="ECO:0000256" key="4">
    <source>
        <dbReference type="ARBA" id="ARBA00022785"/>
    </source>
</evidence>
<keyword evidence="4" id="KW-0671">Queuosine biosynthesis</keyword>
<protein>
    <submittedName>
        <fullName evidence="5">tRNA preQ1(34) S-adenosylmethionine ribosyltransferase-isomerase QueA</fullName>
    </submittedName>
</protein>
<evidence type="ECO:0000256" key="2">
    <source>
        <dbReference type="ARBA" id="ARBA00022679"/>
    </source>
</evidence>
<dbReference type="PANTHER" id="PTHR30307">
    <property type="entry name" value="S-ADENOSYLMETHIONINE:TRNA RIBOSYLTRANSFERASE-ISOMERASE"/>
    <property type="match status" value="1"/>
</dbReference>
<sequence length="379" mass="43532">MKESMNLSDYDYQFPQDAIAMYPPEKRGTTKLFVVNTQTGEIEIDQYENLDKHLTAQDVLVRNITKVFHARLFGMAINKTGQSGKQVEVFFTEPHAQSLEEYARRQYDPKEKGYKLEFLTALRGIRLDSIRYIDFGDNLRLKKISKNNDSLTGILYKTDSDFSVEELFTMFEQKGKVPLPPYIKRSTVVSDDERYQTIFAEKLGSVAAPTASLNFTKTLEARLAKQGTAIAEVTLHVGRGTFMPLRHERIEDNILHSEPYFVKNSTITALHLAKQDQKRIIAMGTTTTRTLESIAPQILDANTSHDILSETKLFVYPPFRFKIVDGLLTNFHFPRSSLITLVDAFLQYKRSKLSWRTIYEFAMKNEARLFSYGDSMLIL</sequence>
<evidence type="ECO:0000313" key="6">
    <source>
        <dbReference type="Proteomes" id="UP000228952"/>
    </source>
</evidence>
<organism evidence="5 6">
    <name type="scientific">Candidatus Dojkabacteria bacterium CG_4_10_14_0_2_um_filter_Dojkabacteria_WS6_41_15</name>
    <dbReference type="NCBI Taxonomy" id="2014249"/>
    <lineage>
        <taxon>Bacteria</taxon>
        <taxon>Candidatus Dojkabacteria</taxon>
    </lineage>
</organism>
<keyword evidence="3" id="KW-0949">S-adenosyl-L-methionine</keyword>
<gene>
    <name evidence="5" type="primary">queA</name>
    <name evidence="5" type="ORF">COX64_00845</name>
</gene>
<dbReference type="AlphaFoldDB" id="A0A2M7W3N7"/>
<evidence type="ECO:0000256" key="3">
    <source>
        <dbReference type="ARBA" id="ARBA00022691"/>
    </source>
</evidence>
<dbReference type="InterPro" id="IPR036100">
    <property type="entry name" value="QueA_sf"/>
</dbReference>
<evidence type="ECO:0000256" key="1">
    <source>
        <dbReference type="ARBA" id="ARBA00022490"/>
    </source>
</evidence>
<accession>A0A2M7W3N7</accession>
<reference evidence="6" key="1">
    <citation type="submission" date="2017-09" db="EMBL/GenBank/DDBJ databases">
        <title>Depth-based differentiation of microbial function through sediment-hosted aquifers and enrichment of novel symbionts in the deep terrestrial subsurface.</title>
        <authorList>
            <person name="Probst A.J."/>
            <person name="Ladd B."/>
            <person name="Jarett J.K."/>
            <person name="Geller-Mcgrath D.E."/>
            <person name="Sieber C.M.K."/>
            <person name="Emerson J.B."/>
            <person name="Anantharaman K."/>
            <person name="Thomas B.C."/>
            <person name="Malmstrom R."/>
            <person name="Stieglmeier M."/>
            <person name="Klingl A."/>
            <person name="Woyke T."/>
            <person name="Ryan C.M."/>
            <person name="Banfield J.F."/>
        </authorList>
    </citation>
    <scope>NUCLEOTIDE SEQUENCE [LARGE SCALE GENOMIC DNA]</scope>
</reference>
<evidence type="ECO:0000313" key="5">
    <source>
        <dbReference type="EMBL" id="PJA15407.1"/>
    </source>
</evidence>
<dbReference type="Proteomes" id="UP000228952">
    <property type="component" value="Unassembled WGS sequence"/>
</dbReference>
<dbReference type="Gene3D" id="3.40.1780.10">
    <property type="entry name" value="QueA-like"/>
    <property type="match status" value="1"/>
</dbReference>
<keyword evidence="2 5" id="KW-0808">Transferase</keyword>
<dbReference type="InterPro" id="IPR003699">
    <property type="entry name" value="QueA"/>
</dbReference>
<dbReference type="Gene3D" id="2.40.10.240">
    <property type="entry name" value="QueA-like"/>
    <property type="match status" value="1"/>
</dbReference>
<keyword evidence="5" id="KW-0413">Isomerase</keyword>
<dbReference type="SUPFAM" id="SSF111337">
    <property type="entry name" value="QueA-like"/>
    <property type="match status" value="1"/>
</dbReference>
<dbReference type="EMBL" id="PFQB01000019">
    <property type="protein sequence ID" value="PJA15407.1"/>
    <property type="molecule type" value="Genomic_DNA"/>
</dbReference>
<dbReference type="NCBIfam" id="TIGR00113">
    <property type="entry name" value="queA"/>
    <property type="match status" value="1"/>
</dbReference>
<name>A0A2M7W3N7_9BACT</name>
<dbReference type="InterPro" id="IPR042118">
    <property type="entry name" value="QueA_dom1"/>
</dbReference>
<dbReference type="GO" id="GO:0008616">
    <property type="term" value="P:tRNA queuosine(34) biosynthetic process"/>
    <property type="evidence" value="ECO:0007669"/>
    <property type="project" value="UniProtKB-KW"/>
</dbReference>
<dbReference type="InterPro" id="IPR042119">
    <property type="entry name" value="QueA_dom2"/>
</dbReference>
<dbReference type="PANTHER" id="PTHR30307:SF0">
    <property type="entry name" value="S-ADENOSYLMETHIONINE:TRNA RIBOSYLTRANSFERASE-ISOMERASE"/>
    <property type="match status" value="1"/>
</dbReference>
<keyword evidence="1" id="KW-0963">Cytoplasm</keyword>
<proteinExistence type="predicted"/>
<dbReference type="Pfam" id="PF02547">
    <property type="entry name" value="Queuosine_synth"/>
    <property type="match status" value="1"/>
</dbReference>
<dbReference type="GO" id="GO:0051075">
    <property type="term" value="F:S-adenosylmethionine:tRNA ribosyltransferase-isomerase activity"/>
    <property type="evidence" value="ECO:0007669"/>
    <property type="project" value="TreeGrafter"/>
</dbReference>